<dbReference type="InterPro" id="IPR006195">
    <property type="entry name" value="aa-tRNA-synth_II"/>
</dbReference>
<dbReference type="AlphaFoldDB" id="A0A2K1P871"/>
<reference evidence="8 9" key="1">
    <citation type="submission" date="2013-12" db="EMBL/GenBank/DDBJ databases">
        <title>Comparative genomics of Petrotoga isolates.</title>
        <authorList>
            <person name="Nesbo C.L."/>
            <person name="Charchuk R."/>
            <person name="Chow K."/>
        </authorList>
    </citation>
    <scope>NUCLEOTIDE SEQUENCE [LARGE SCALE GENOMIC DNA]</scope>
    <source>
        <strain evidence="8 9">DSM 10691</strain>
    </source>
</reference>
<dbReference type="InterPro" id="IPR004364">
    <property type="entry name" value="Aa-tRNA-synt_II"/>
</dbReference>
<dbReference type="GO" id="GO:0006422">
    <property type="term" value="P:aspartyl-tRNA aminoacylation"/>
    <property type="evidence" value="ECO:0007669"/>
    <property type="project" value="TreeGrafter"/>
</dbReference>
<dbReference type="PRINTS" id="PR01042">
    <property type="entry name" value="TRNASYNTHASP"/>
</dbReference>
<dbReference type="RefSeq" id="WP_103079264.1">
    <property type="nucleotide sequence ID" value="NZ_AZRM01000045.1"/>
</dbReference>
<dbReference type="Gene3D" id="3.30.1360.30">
    <property type="entry name" value="GAD-like domain"/>
    <property type="match status" value="1"/>
</dbReference>
<name>A0A2K1P871_9BACT</name>
<keyword evidence="2" id="KW-0436">Ligase</keyword>
<comment type="caution">
    <text evidence="8">The sequence shown here is derived from an EMBL/GenBank/DDBJ whole genome shotgun (WGS) entry which is preliminary data.</text>
</comment>
<sequence>MNLQKRTLIKQLDQLPENSMVKICGWLAVSNEDLIVRDFTGAIIIKDIDEKLSSEIGSRVQVKGLYCGNKIMVKELSIISRSNLIISNDKVQSIKKYRQTEHVNLLRQMNIAEQLVRGFLLENNFIEIRTPILWEPPIREYGQLELEAVHPEFHNSMYSLLQSPLVPSLLIAIGGLERTFQFSRCFRWDPQGDDNTKSLEFNQLHLTMAFTSMEEGREFSERLISHLINNLKGEGFSNSFSRITYDESIMKFGNDRPDFRYNEILTPIIYSKEIINSQTDSLFQGVLVKSLLPEFVLRTLLESLGKYFENVGIMTMSGGNVKKYGNIHLKNFKAWISKFNIKSDVTLFILQPKSERYDPLIKAFCRQLAKYLNQSIKEIGIGWVENFPYLFKMDELNEKELKYLKHFSRSLFGRTYKENGKIYLRSHDLILNGVEIASGGEKEHDALKFKENLIVASRGANINLEDYNYYIEALQNGAPPLYTIAFGWERLLSQIFKTNSIYDLIIFPKDGAGRWKVIE</sequence>
<evidence type="ECO:0000256" key="1">
    <source>
        <dbReference type="ARBA" id="ARBA00006303"/>
    </source>
</evidence>
<evidence type="ECO:0000256" key="6">
    <source>
        <dbReference type="ARBA" id="ARBA00023146"/>
    </source>
</evidence>
<dbReference type="GO" id="GO:0005524">
    <property type="term" value="F:ATP binding"/>
    <property type="evidence" value="ECO:0007669"/>
    <property type="project" value="UniProtKB-KW"/>
</dbReference>
<dbReference type="InterPro" id="IPR004115">
    <property type="entry name" value="GAD-like_sf"/>
</dbReference>
<keyword evidence="4" id="KW-0067">ATP-binding</keyword>
<comment type="similarity">
    <text evidence="1">Belongs to the class-II aminoacyl-tRNA synthetase family. Type 1 subfamily.</text>
</comment>
<dbReference type="GO" id="GO:0004815">
    <property type="term" value="F:aspartate-tRNA ligase activity"/>
    <property type="evidence" value="ECO:0007669"/>
    <property type="project" value="TreeGrafter"/>
</dbReference>
<evidence type="ECO:0000256" key="4">
    <source>
        <dbReference type="ARBA" id="ARBA00022840"/>
    </source>
</evidence>
<evidence type="ECO:0000256" key="3">
    <source>
        <dbReference type="ARBA" id="ARBA00022741"/>
    </source>
</evidence>
<gene>
    <name evidence="8" type="ORF">X928_08350</name>
</gene>
<evidence type="ECO:0000259" key="7">
    <source>
        <dbReference type="PROSITE" id="PS50862"/>
    </source>
</evidence>
<dbReference type="InterPro" id="IPR045864">
    <property type="entry name" value="aa-tRNA-synth_II/BPL/LPL"/>
</dbReference>
<dbReference type="OrthoDB" id="9870859at2"/>
<evidence type="ECO:0000313" key="9">
    <source>
        <dbReference type="Proteomes" id="UP000236199"/>
    </source>
</evidence>
<evidence type="ECO:0000256" key="5">
    <source>
        <dbReference type="ARBA" id="ARBA00022917"/>
    </source>
</evidence>
<dbReference type="InterPro" id="IPR002312">
    <property type="entry name" value="Asp/Asn-tRNA-synth_IIb"/>
</dbReference>
<keyword evidence="5" id="KW-0648">Protein biosynthesis</keyword>
<dbReference type="Pfam" id="PF00152">
    <property type="entry name" value="tRNA-synt_2"/>
    <property type="match status" value="1"/>
</dbReference>
<evidence type="ECO:0000256" key="2">
    <source>
        <dbReference type="ARBA" id="ARBA00022598"/>
    </source>
</evidence>
<dbReference type="Gene3D" id="3.30.930.10">
    <property type="entry name" value="Bira Bifunctional Protein, Domain 2"/>
    <property type="match status" value="1"/>
</dbReference>
<dbReference type="GO" id="GO:0005737">
    <property type="term" value="C:cytoplasm"/>
    <property type="evidence" value="ECO:0007669"/>
    <property type="project" value="InterPro"/>
</dbReference>
<dbReference type="PANTHER" id="PTHR22594:SF5">
    <property type="entry name" value="ASPARTATE--TRNA LIGASE, MITOCHONDRIAL"/>
    <property type="match status" value="1"/>
</dbReference>
<organism evidence="8 9">
    <name type="scientific">Petrotoga miotherma DSM 10691</name>
    <dbReference type="NCBI Taxonomy" id="1434326"/>
    <lineage>
        <taxon>Bacteria</taxon>
        <taxon>Thermotogati</taxon>
        <taxon>Thermotogota</taxon>
        <taxon>Thermotogae</taxon>
        <taxon>Petrotogales</taxon>
        <taxon>Petrotogaceae</taxon>
        <taxon>Petrotoga</taxon>
    </lineage>
</organism>
<feature type="domain" description="Aminoacyl-transfer RNA synthetases class-II family profile" evidence="7">
    <location>
        <begin position="113"/>
        <end position="508"/>
    </location>
</feature>
<dbReference type="PROSITE" id="PS50862">
    <property type="entry name" value="AA_TRNA_LIGASE_II"/>
    <property type="match status" value="1"/>
</dbReference>
<proteinExistence type="inferred from homology"/>
<dbReference type="PANTHER" id="PTHR22594">
    <property type="entry name" value="ASPARTYL/LYSYL-TRNA SYNTHETASE"/>
    <property type="match status" value="1"/>
</dbReference>
<keyword evidence="6" id="KW-0030">Aminoacyl-tRNA synthetase</keyword>
<protein>
    <recommendedName>
        <fullName evidence="7">Aminoacyl-transfer RNA synthetases class-II family profile domain-containing protein</fullName>
    </recommendedName>
</protein>
<dbReference type="EMBL" id="AZRM01000045">
    <property type="protein sequence ID" value="PNR98995.1"/>
    <property type="molecule type" value="Genomic_DNA"/>
</dbReference>
<keyword evidence="9" id="KW-1185">Reference proteome</keyword>
<keyword evidence="3" id="KW-0547">Nucleotide-binding</keyword>
<accession>A0A2K1P871</accession>
<dbReference type="SUPFAM" id="SSF55681">
    <property type="entry name" value="Class II aaRS and biotin synthetases"/>
    <property type="match status" value="1"/>
</dbReference>
<evidence type="ECO:0000313" key="8">
    <source>
        <dbReference type="EMBL" id="PNR98995.1"/>
    </source>
</evidence>
<dbReference type="Proteomes" id="UP000236199">
    <property type="component" value="Unassembled WGS sequence"/>
</dbReference>